<keyword evidence="1" id="KW-1133">Transmembrane helix</keyword>
<dbReference type="AlphaFoldDB" id="A0A5A5R4K4"/>
<feature type="transmembrane region" description="Helical" evidence="1">
    <location>
        <begin position="287"/>
        <end position="303"/>
    </location>
</feature>
<feature type="transmembrane region" description="Helical" evidence="1">
    <location>
        <begin position="227"/>
        <end position="250"/>
    </location>
</feature>
<protein>
    <recommendedName>
        <fullName evidence="2">Membrane protein 6-pyruvoyl-tetrahydropterin synthase-related domain-containing protein</fullName>
    </recommendedName>
</protein>
<feature type="domain" description="Membrane protein 6-pyruvoyl-tetrahydropterin synthase-related" evidence="2">
    <location>
        <begin position="91"/>
        <end position="391"/>
    </location>
</feature>
<reference evidence="3 4" key="1">
    <citation type="submission" date="2018-09" db="EMBL/GenBank/DDBJ databases">
        <title>Evolutionary history of phycoerythrin pigmentation in the water bloom-forming cyanobacterium Microcystis aeruginosa.</title>
        <authorList>
            <person name="Tanabe Y."/>
            <person name="Tanabe Y."/>
            <person name="Yamaguchi H."/>
        </authorList>
    </citation>
    <scope>NUCLEOTIDE SEQUENCE [LARGE SCALE GENOMIC DNA]</scope>
    <source>
        <strain evidence="3 4">NIES-2519</strain>
    </source>
</reference>
<feature type="transmembrane region" description="Helical" evidence="1">
    <location>
        <begin position="377"/>
        <end position="394"/>
    </location>
</feature>
<keyword evidence="1" id="KW-0472">Membrane</keyword>
<feature type="transmembrane region" description="Helical" evidence="1">
    <location>
        <begin position="141"/>
        <end position="160"/>
    </location>
</feature>
<gene>
    <name evidence="3" type="ORF">MiYa_01097</name>
</gene>
<feature type="transmembrane region" description="Helical" evidence="1">
    <location>
        <begin position="262"/>
        <end position="281"/>
    </location>
</feature>
<feature type="transmembrane region" description="Helical" evidence="1">
    <location>
        <begin position="192"/>
        <end position="215"/>
    </location>
</feature>
<organism evidence="3 4">
    <name type="scientific">Microcystis aeruginosa NIES-2519</name>
    <dbReference type="NCBI Taxonomy" id="2303981"/>
    <lineage>
        <taxon>Bacteria</taxon>
        <taxon>Bacillati</taxon>
        <taxon>Cyanobacteriota</taxon>
        <taxon>Cyanophyceae</taxon>
        <taxon>Oscillatoriophycideae</taxon>
        <taxon>Chroococcales</taxon>
        <taxon>Microcystaceae</taxon>
        <taxon>Microcystis</taxon>
    </lineage>
</organism>
<dbReference type="EMBL" id="BHVO01000011">
    <property type="protein sequence ID" value="GCA69569.1"/>
    <property type="molecule type" value="Genomic_DNA"/>
</dbReference>
<feature type="transmembrane region" description="Helical" evidence="1">
    <location>
        <begin position="352"/>
        <end position="372"/>
    </location>
</feature>
<comment type="caution">
    <text evidence="3">The sequence shown here is derived from an EMBL/GenBank/DDBJ whole genome shotgun (WGS) entry which is preliminary data.</text>
</comment>
<feature type="transmembrane region" description="Helical" evidence="1">
    <location>
        <begin position="166"/>
        <end position="185"/>
    </location>
</feature>
<evidence type="ECO:0000256" key="1">
    <source>
        <dbReference type="SAM" id="Phobius"/>
    </source>
</evidence>
<dbReference type="InterPro" id="IPR018776">
    <property type="entry name" value="Membrane_prot_PTPS-rel_domain"/>
</dbReference>
<keyword evidence="1" id="KW-0812">Transmembrane</keyword>
<proteinExistence type="predicted"/>
<accession>A0A5A5R4K4</accession>
<feature type="transmembrane region" description="Helical" evidence="1">
    <location>
        <begin position="315"/>
        <end position="337"/>
    </location>
</feature>
<dbReference type="Proteomes" id="UP000323569">
    <property type="component" value="Unassembled WGS sequence"/>
</dbReference>
<feature type="transmembrane region" description="Helical" evidence="1">
    <location>
        <begin position="22"/>
        <end position="39"/>
    </location>
</feature>
<feature type="transmembrane region" description="Helical" evidence="1">
    <location>
        <begin position="114"/>
        <end position="134"/>
    </location>
</feature>
<name>A0A5A5R4K4_MICAE</name>
<feature type="transmembrane region" description="Helical" evidence="1">
    <location>
        <begin position="90"/>
        <end position="108"/>
    </location>
</feature>
<sequence>METNGYKSEWRLFGKTPFLPTYWWDVGAIVLILLATIVINSRMIRHGLNGLGDLRWHITWIQHFSEQIREGIFYPRWLAGTNFGYGSPTFVFYPPLVYYIASFFQLIGLNSEQAISTVFSLGILLIGSAFYLYGRSQWHPLAAFGGAVFYMTSPFVFGLLNGGGLASLFALIWIPIGLFVIDRAIHRVPWRIALACFCMLVALTHTPSLLIYAIAGGLYTLSLWRRYSFRQVFVTLTFMALGLAMAAFYLLPAVLEQPFTNINYVFAFLGDYINFLDLLTQNFRNQLFLQLFCLFTLALIAYLSQRSSAAQKRNIIYAVAVMLVVLFLVSPGSNWIWQSIPPLQKLETPNRLLSLLFFAGAYLCSVAIDGLLRGGYFWKFLGLTVITLIILFNLRSGLKNTYAYPALHSGGKGKVFIRPWIETILNDPFSDKLIDVPEYRPLLPASGNYPDFVRERYSDSGLPLTLTANTPLPVPQIGEPRFSLVSGQGQVKVEHWGSYHRKLKVEVQEAATLRIRLYHYPAWQLTVNGQPQPLEMGKDGTILVKLAPGSYILQLSYGWTNALIAGTAIAFCAFLTLLGYGVFLWRKGLLFGTTP</sequence>
<evidence type="ECO:0000259" key="2">
    <source>
        <dbReference type="Pfam" id="PF10131"/>
    </source>
</evidence>
<evidence type="ECO:0000313" key="4">
    <source>
        <dbReference type="Proteomes" id="UP000323569"/>
    </source>
</evidence>
<evidence type="ECO:0000313" key="3">
    <source>
        <dbReference type="EMBL" id="GCA69569.1"/>
    </source>
</evidence>
<dbReference type="Pfam" id="PF10131">
    <property type="entry name" value="PTPS_related"/>
    <property type="match status" value="1"/>
</dbReference>
<dbReference type="RefSeq" id="WP_008198140.1">
    <property type="nucleotide sequence ID" value="NZ_BHVO01000011.1"/>
</dbReference>
<feature type="transmembrane region" description="Helical" evidence="1">
    <location>
        <begin position="562"/>
        <end position="585"/>
    </location>
</feature>